<dbReference type="OrthoDB" id="5293953at2"/>
<protein>
    <submittedName>
        <fullName evidence="2">Uncharacterized protein</fullName>
    </submittedName>
</protein>
<evidence type="ECO:0000313" key="3">
    <source>
        <dbReference type="Proteomes" id="UP000075320"/>
    </source>
</evidence>
<sequence>MSGIAGSLLAIFVIPVIALALEPSDPASFCSRFLDQTEIELCQSRAASENIDWYAGSVCNMQKEDKAFWKCWESVKDKTINLQALKKCVDSEGDDDRQSCVNSALTPPRRPASDSSGIFQPLKNKKPDQPLKKSK</sequence>
<organism evidence="2 3">
    <name type="scientific">Bdellovibrio bacteriovorus</name>
    <dbReference type="NCBI Taxonomy" id="959"/>
    <lineage>
        <taxon>Bacteria</taxon>
        <taxon>Pseudomonadati</taxon>
        <taxon>Bdellovibrionota</taxon>
        <taxon>Bdellovibrionia</taxon>
        <taxon>Bdellovibrionales</taxon>
        <taxon>Pseudobdellovibrionaceae</taxon>
        <taxon>Bdellovibrio</taxon>
    </lineage>
</organism>
<proteinExistence type="predicted"/>
<reference evidence="2 3" key="1">
    <citation type="submission" date="2016-03" db="EMBL/GenBank/DDBJ databases">
        <authorList>
            <person name="Ploux O."/>
        </authorList>
    </citation>
    <scope>NUCLEOTIDE SEQUENCE [LARGE SCALE GENOMIC DNA]</scope>
    <source>
        <strain evidence="2 3">R0</strain>
    </source>
</reference>
<gene>
    <name evidence="2" type="ORF">AZI86_15740</name>
</gene>
<dbReference type="Proteomes" id="UP000075320">
    <property type="component" value="Unassembled WGS sequence"/>
</dbReference>
<evidence type="ECO:0000313" key="2">
    <source>
        <dbReference type="EMBL" id="KYG63157.1"/>
    </source>
</evidence>
<feature type="compositionally biased region" description="Basic and acidic residues" evidence="1">
    <location>
        <begin position="125"/>
        <end position="135"/>
    </location>
</feature>
<feature type="region of interest" description="Disordered" evidence="1">
    <location>
        <begin position="91"/>
        <end position="135"/>
    </location>
</feature>
<comment type="caution">
    <text evidence="2">The sequence shown here is derived from an EMBL/GenBank/DDBJ whole genome shotgun (WGS) entry which is preliminary data.</text>
</comment>
<accession>A0A150WHY8</accession>
<evidence type="ECO:0000256" key="1">
    <source>
        <dbReference type="SAM" id="MobiDB-lite"/>
    </source>
</evidence>
<dbReference type="EMBL" id="LUKE01000004">
    <property type="protein sequence ID" value="KYG63157.1"/>
    <property type="molecule type" value="Genomic_DNA"/>
</dbReference>
<dbReference type="RefSeq" id="WP_061836232.1">
    <property type="nucleotide sequence ID" value="NZ_LUKE01000004.1"/>
</dbReference>
<name>A0A150WHY8_BDEBC</name>
<keyword evidence="3" id="KW-1185">Reference proteome</keyword>
<dbReference type="AlphaFoldDB" id="A0A150WHY8"/>